<evidence type="ECO:0000313" key="1">
    <source>
        <dbReference type="EMBL" id="KOF79661.1"/>
    </source>
</evidence>
<proteinExistence type="predicted"/>
<sequence>MYGRRTIRRQIVGRIYATAKCEVRAVIRFLNAKGIKPIEIHRQLTEVCGEKCRNIKNARK</sequence>
<dbReference type="EMBL" id="KQ420671">
    <property type="protein sequence ID" value="KOF79661.1"/>
    <property type="molecule type" value="Genomic_DNA"/>
</dbReference>
<organism evidence="1">
    <name type="scientific">Octopus bimaculoides</name>
    <name type="common">California two-spotted octopus</name>
    <dbReference type="NCBI Taxonomy" id="37653"/>
    <lineage>
        <taxon>Eukaryota</taxon>
        <taxon>Metazoa</taxon>
        <taxon>Spiralia</taxon>
        <taxon>Lophotrochozoa</taxon>
        <taxon>Mollusca</taxon>
        <taxon>Cephalopoda</taxon>
        <taxon>Coleoidea</taxon>
        <taxon>Octopodiformes</taxon>
        <taxon>Octopoda</taxon>
        <taxon>Incirrata</taxon>
        <taxon>Octopodidae</taxon>
        <taxon>Octopus</taxon>
    </lineage>
</organism>
<reference evidence="1" key="1">
    <citation type="submission" date="2015-07" db="EMBL/GenBank/DDBJ databases">
        <title>MeaNS - Measles Nucleotide Surveillance Program.</title>
        <authorList>
            <person name="Tran T."/>
            <person name="Druce J."/>
        </authorList>
    </citation>
    <scope>NUCLEOTIDE SEQUENCE</scope>
    <source>
        <strain evidence="1">UCB-OBI-ISO-001</strain>
        <tissue evidence="1">Gonad</tissue>
    </source>
</reference>
<gene>
    <name evidence="1" type="ORF">OCBIM_22029158mg</name>
</gene>
<accession>A0A0L8GRI7</accession>
<protein>
    <submittedName>
        <fullName evidence="1">Uncharacterized protein</fullName>
    </submittedName>
</protein>
<name>A0A0L8GRI7_OCTBM</name>
<dbReference type="AlphaFoldDB" id="A0A0L8GRI7"/>